<comment type="similarity">
    <text evidence="1 4">Belongs to the glycosyl hydrolase 1 family.</text>
</comment>
<sequence>MDHSSGAIANGFYYHYKEDIAMMKEIGFDSFRFSISWTRILPKGKITGGVNWKGVQFYNNLIDELLAEGITPFVTLFHWDTPQVLEDEYGGFLSPNIVNDYRDYANFCFKEFGDRVKNWITLNEPNHFSNLGYDIGIHAPGRCSNYAGNCTVGNSAIEPYIVVHHVLLAHATVVKLYREKYQVPQDGKIGISVACRWMIPKFETLDSYKAASRALDFMSGWIIDPIMHGDYPITMRSMVKSRLPEFTEEQSKILKGYATDDHVDLTVEKDGILIGQQTAASWLYIYPKGIEDAVLYIKRKYNNPPIYITENGVPDTNSSATLEDALNDSLRITFHHDHLSHLLNAIKTGADVRGYYAWSFLDDFEWDSGYTNRFGMTYVDFKNKLQRYMKSSAFWFQKFLQKDHPVFIQ</sequence>
<gene>
    <name evidence="5" type="ORF">TIFTF001_024448</name>
</gene>
<reference evidence="5" key="1">
    <citation type="submission" date="2023-07" db="EMBL/GenBank/DDBJ databases">
        <title>draft genome sequence of fig (Ficus carica).</title>
        <authorList>
            <person name="Takahashi T."/>
            <person name="Nishimura K."/>
        </authorList>
    </citation>
    <scope>NUCLEOTIDE SEQUENCE</scope>
</reference>
<evidence type="ECO:0000256" key="2">
    <source>
        <dbReference type="ARBA" id="ARBA00022801"/>
    </source>
</evidence>
<dbReference type="AlphaFoldDB" id="A0AA88AMI7"/>
<organism evidence="5 6">
    <name type="scientific">Ficus carica</name>
    <name type="common">Common fig</name>
    <dbReference type="NCBI Taxonomy" id="3494"/>
    <lineage>
        <taxon>Eukaryota</taxon>
        <taxon>Viridiplantae</taxon>
        <taxon>Streptophyta</taxon>
        <taxon>Embryophyta</taxon>
        <taxon>Tracheophyta</taxon>
        <taxon>Spermatophyta</taxon>
        <taxon>Magnoliopsida</taxon>
        <taxon>eudicotyledons</taxon>
        <taxon>Gunneridae</taxon>
        <taxon>Pentapetalae</taxon>
        <taxon>rosids</taxon>
        <taxon>fabids</taxon>
        <taxon>Rosales</taxon>
        <taxon>Moraceae</taxon>
        <taxon>Ficeae</taxon>
        <taxon>Ficus</taxon>
    </lineage>
</organism>
<accession>A0AA88AMI7</accession>
<proteinExistence type="inferred from homology"/>
<dbReference type="Proteomes" id="UP001187192">
    <property type="component" value="Unassembled WGS sequence"/>
</dbReference>
<dbReference type="PANTHER" id="PTHR10353:SF44">
    <property type="entry name" value="BETA-GLUCOSIDASE 17"/>
    <property type="match status" value="1"/>
</dbReference>
<dbReference type="GO" id="GO:0005975">
    <property type="term" value="P:carbohydrate metabolic process"/>
    <property type="evidence" value="ECO:0007669"/>
    <property type="project" value="InterPro"/>
</dbReference>
<evidence type="ECO:0000313" key="6">
    <source>
        <dbReference type="Proteomes" id="UP001187192"/>
    </source>
</evidence>
<keyword evidence="3" id="KW-0326">Glycosidase</keyword>
<dbReference type="Pfam" id="PF00232">
    <property type="entry name" value="Glyco_hydro_1"/>
    <property type="match status" value="2"/>
</dbReference>
<protein>
    <recommendedName>
        <fullName evidence="7">Beta-glucosidase</fullName>
    </recommendedName>
</protein>
<dbReference type="SUPFAM" id="SSF51445">
    <property type="entry name" value="(Trans)glycosidases"/>
    <property type="match status" value="1"/>
</dbReference>
<evidence type="ECO:0000313" key="5">
    <source>
        <dbReference type="EMBL" id="GMN55325.1"/>
    </source>
</evidence>
<dbReference type="PRINTS" id="PR00131">
    <property type="entry name" value="GLHYDRLASE1"/>
</dbReference>
<evidence type="ECO:0000256" key="4">
    <source>
        <dbReference type="RuleBase" id="RU003690"/>
    </source>
</evidence>
<dbReference type="InterPro" id="IPR017853">
    <property type="entry name" value="GH"/>
</dbReference>
<name>A0AA88AMI7_FICCA</name>
<dbReference type="PANTHER" id="PTHR10353">
    <property type="entry name" value="GLYCOSYL HYDROLASE"/>
    <property type="match status" value="1"/>
</dbReference>
<dbReference type="Gene3D" id="3.20.20.80">
    <property type="entry name" value="Glycosidases"/>
    <property type="match status" value="1"/>
</dbReference>
<comment type="caution">
    <text evidence="5">The sequence shown here is derived from an EMBL/GenBank/DDBJ whole genome shotgun (WGS) entry which is preliminary data.</text>
</comment>
<evidence type="ECO:0000256" key="3">
    <source>
        <dbReference type="ARBA" id="ARBA00023295"/>
    </source>
</evidence>
<evidence type="ECO:0000256" key="1">
    <source>
        <dbReference type="ARBA" id="ARBA00010838"/>
    </source>
</evidence>
<keyword evidence="6" id="KW-1185">Reference proteome</keyword>
<keyword evidence="2" id="KW-0378">Hydrolase</keyword>
<evidence type="ECO:0008006" key="7">
    <source>
        <dbReference type="Google" id="ProtNLM"/>
    </source>
</evidence>
<dbReference type="EMBL" id="BTGU01000056">
    <property type="protein sequence ID" value="GMN55325.1"/>
    <property type="molecule type" value="Genomic_DNA"/>
</dbReference>
<dbReference type="GO" id="GO:0008422">
    <property type="term" value="F:beta-glucosidase activity"/>
    <property type="evidence" value="ECO:0007669"/>
    <property type="project" value="TreeGrafter"/>
</dbReference>
<dbReference type="InterPro" id="IPR001360">
    <property type="entry name" value="Glyco_hydro_1"/>
</dbReference>
<dbReference type="FunFam" id="3.20.20.80:FF:000020">
    <property type="entry name" value="Beta-glucosidase 12"/>
    <property type="match status" value="1"/>
</dbReference>